<feature type="non-terminal residue" evidence="2">
    <location>
        <position position="177"/>
    </location>
</feature>
<evidence type="ECO:0000313" key="2">
    <source>
        <dbReference type="EMBL" id="KAF4648547.1"/>
    </source>
</evidence>
<keyword evidence="3" id="KW-1185">Reference proteome</keyword>
<evidence type="ECO:0000313" key="3">
    <source>
        <dbReference type="Proteomes" id="UP000591131"/>
    </source>
</evidence>
<keyword evidence="1" id="KW-0472">Membrane</keyword>
<dbReference type="EMBL" id="JAAPAO010001929">
    <property type="protein sequence ID" value="KAF4648547.1"/>
    <property type="molecule type" value="Genomic_DNA"/>
</dbReference>
<name>A0A7J6KN95_PERCH</name>
<sequence length="177" mass="19736">MVRCALPTPYSVASMGFFVNMVLVLSSILSVSSGNPFSDLTPFFLGVTSRPHSRRFSATARPSRDANVMYVVVKSFSNDTSKGFHLKYDEQVISREGSEQFLLNLDHDPETGRFSRFLQEMVFTDNILSVNPFFTLGHDTTSRMTLTLIAGNATLALYPYYCPELDTAFHPCINGDP</sequence>
<organism evidence="2 3">
    <name type="scientific">Perkinsus chesapeaki</name>
    <name type="common">Clam parasite</name>
    <name type="synonym">Perkinsus andrewsi</name>
    <dbReference type="NCBI Taxonomy" id="330153"/>
    <lineage>
        <taxon>Eukaryota</taxon>
        <taxon>Sar</taxon>
        <taxon>Alveolata</taxon>
        <taxon>Perkinsozoa</taxon>
        <taxon>Perkinsea</taxon>
        <taxon>Perkinsida</taxon>
        <taxon>Perkinsidae</taxon>
        <taxon>Perkinsus</taxon>
    </lineage>
</organism>
<dbReference type="AlphaFoldDB" id="A0A7J6KN95"/>
<keyword evidence="1" id="KW-1133">Transmembrane helix</keyword>
<accession>A0A7J6KN95</accession>
<evidence type="ECO:0000256" key="1">
    <source>
        <dbReference type="SAM" id="Phobius"/>
    </source>
</evidence>
<proteinExistence type="predicted"/>
<feature type="transmembrane region" description="Helical" evidence="1">
    <location>
        <begin position="12"/>
        <end position="31"/>
    </location>
</feature>
<comment type="caution">
    <text evidence="2">The sequence shown here is derived from an EMBL/GenBank/DDBJ whole genome shotgun (WGS) entry which is preliminary data.</text>
</comment>
<dbReference type="Proteomes" id="UP000591131">
    <property type="component" value="Unassembled WGS sequence"/>
</dbReference>
<keyword evidence="1" id="KW-0812">Transmembrane</keyword>
<reference evidence="2 3" key="1">
    <citation type="submission" date="2020-04" db="EMBL/GenBank/DDBJ databases">
        <title>Perkinsus chesapeaki whole genome sequence.</title>
        <authorList>
            <person name="Bogema D.R."/>
        </authorList>
    </citation>
    <scope>NUCLEOTIDE SEQUENCE [LARGE SCALE GENOMIC DNA]</scope>
    <source>
        <strain evidence="2">ATCC PRA-425</strain>
    </source>
</reference>
<gene>
    <name evidence="2" type="ORF">FOL47_003082</name>
</gene>
<protein>
    <submittedName>
        <fullName evidence="2">Uncharacterized protein</fullName>
    </submittedName>
</protein>